<evidence type="ECO:0000259" key="8">
    <source>
        <dbReference type="PROSITE" id="PS50928"/>
    </source>
</evidence>
<evidence type="ECO:0000313" key="9">
    <source>
        <dbReference type="EMBL" id="AZI58033.1"/>
    </source>
</evidence>
<evidence type="ECO:0000256" key="4">
    <source>
        <dbReference type="ARBA" id="ARBA00022692"/>
    </source>
</evidence>
<dbReference type="GO" id="GO:0005886">
    <property type="term" value="C:plasma membrane"/>
    <property type="evidence" value="ECO:0007669"/>
    <property type="project" value="UniProtKB-SubCell"/>
</dbReference>
<reference evidence="9 10" key="1">
    <citation type="submission" date="2018-11" db="EMBL/GenBank/DDBJ databases">
        <authorList>
            <person name="Da X."/>
        </authorList>
    </citation>
    <scope>NUCLEOTIDE SEQUENCE [LARGE SCALE GENOMIC DNA]</scope>
    <source>
        <strain evidence="9 10">S14-144</strain>
    </source>
</reference>
<dbReference type="EMBL" id="CP034170">
    <property type="protein sequence ID" value="AZI58033.1"/>
    <property type="molecule type" value="Genomic_DNA"/>
</dbReference>
<evidence type="ECO:0000256" key="3">
    <source>
        <dbReference type="ARBA" id="ARBA00022475"/>
    </source>
</evidence>
<evidence type="ECO:0000313" key="10">
    <source>
        <dbReference type="Proteomes" id="UP000268084"/>
    </source>
</evidence>
<dbReference type="AlphaFoldDB" id="A0A3G8ZLA6"/>
<dbReference type="SUPFAM" id="SSF161098">
    <property type="entry name" value="MetI-like"/>
    <property type="match status" value="1"/>
</dbReference>
<dbReference type="PROSITE" id="PS50928">
    <property type="entry name" value="ABC_TM1"/>
    <property type="match status" value="1"/>
</dbReference>
<proteinExistence type="inferred from homology"/>
<evidence type="ECO:0000256" key="1">
    <source>
        <dbReference type="ARBA" id="ARBA00004651"/>
    </source>
</evidence>
<gene>
    <name evidence="9" type="ORF">EH165_07645</name>
</gene>
<dbReference type="PANTHER" id="PTHR43163:SF6">
    <property type="entry name" value="DIPEPTIDE TRANSPORT SYSTEM PERMEASE PROTEIN DPPB-RELATED"/>
    <property type="match status" value="1"/>
</dbReference>
<dbReference type="PANTHER" id="PTHR43163">
    <property type="entry name" value="DIPEPTIDE TRANSPORT SYSTEM PERMEASE PROTEIN DPPB-RELATED"/>
    <property type="match status" value="1"/>
</dbReference>
<keyword evidence="3" id="KW-1003">Cell membrane</keyword>
<name>A0A3G8ZLA6_9ACTN</name>
<dbReference type="Pfam" id="PF00528">
    <property type="entry name" value="BPD_transp_1"/>
    <property type="match status" value="1"/>
</dbReference>
<protein>
    <submittedName>
        <fullName evidence="9">ABC transporter permease</fullName>
    </submittedName>
</protein>
<feature type="transmembrane region" description="Helical" evidence="7">
    <location>
        <begin position="284"/>
        <end position="306"/>
    </location>
</feature>
<feature type="transmembrane region" description="Helical" evidence="7">
    <location>
        <begin position="176"/>
        <end position="199"/>
    </location>
</feature>
<dbReference type="InterPro" id="IPR035906">
    <property type="entry name" value="MetI-like_sf"/>
</dbReference>
<keyword evidence="4 7" id="KW-0812">Transmembrane</keyword>
<keyword evidence="6 7" id="KW-0472">Membrane</keyword>
<comment type="similarity">
    <text evidence="7">Belongs to the binding-protein-dependent transport system permease family.</text>
</comment>
<organism evidence="9 10">
    <name type="scientific">Nakamurella antarctica</name>
    <dbReference type="NCBI Taxonomy" id="1902245"/>
    <lineage>
        <taxon>Bacteria</taxon>
        <taxon>Bacillati</taxon>
        <taxon>Actinomycetota</taxon>
        <taxon>Actinomycetes</taxon>
        <taxon>Nakamurellales</taxon>
        <taxon>Nakamurellaceae</taxon>
        <taxon>Nakamurella</taxon>
    </lineage>
</organism>
<evidence type="ECO:0000256" key="6">
    <source>
        <dbReference type="ARBA" id="ARBA00023136"/>
    </source>
</evidence>
<reference evidence="9 10" key="2">
    <citation type="submission" date="2018-12" db="EMBL/GenBank/DDBJ databases">
        <title>Nakamurella antarcticus sp. nov., isolated from Antarctica South Shetland Islands soil.</title>
        <authorList>
            <person name="Peng F."/>
        </authorList>
    </citation>
    <scope>NUCLEOTIDE SEQUENCE [LARGE SCALE GENOMIC DNA]</scope>
    <source>
        <strain evidence="9 10">S14-144</strain>
    </source>
</reference>
<dbReference type="Proteomes" id="UP000268084">
    <property type="component" value="Chromosome"/>
</dbReference>
<dbReference type="InterPro" id="IPR045621">
    <property type="entry name" value="BPD_transp_1_N"/>
</dbReference>
<comment type="subcellular location">
    <subcellularLocation>
        <location evidence="1 7">Cell membrane</location>
        <topology evidence="1 7">Multi-pass membrane protein</topology>
    </subcellularLocation>
</comment>
<dbReference type="CDD" id="cd06261">
    <property type="entry name" value="TM_PBP2"/>
    <property type="match status" value="1"/>
</dbReference>
<keyword evidence="2 7" id="KW-0813">Transport</keyword>
<evidence type="ECO:0000256" key="2">
    <source>
        <dbReference type="ARBA" id="ARBA00022448"/>
    </source>
</evidence>
<evidence type="ECO:0000256" key="7">
    <source>
        <dbReference type="RuleBase" id="RU363032"/>
    </source>
</evidence>
<keyword evidence="10" id="KW-1185">Reference proteome</keyword>
<accession>A0A3G8ZLA6</accession>
<feature type="domain" description="ABC transmembrane type-1" evidence="8">
    <location>
        <begin position="94"/>
        <end position="303"/>
    </location>
</feature>
<dbReference type="InterPro" id="IPR000515">
    <property type="entry name" value="MetI-like"/>
</dbReference>
<feature type="transmembrane region" description="Helical" evidence="7">
    <location>
        <begin position="130"/>
        <end position="156"/>
    </location>
</feature>
<feature type="transmembrane region" description="Helical" evidence="7">
    <location>
        <begin position="9"/>
        <end position="27"/>
    </location>
</feature>
<evidence type="ECO:0000256" key="5">
    <source>
        <dbReference type="ARBA" id="ARBA00022989"/>
    </source>
</evidence>
<dbReference type="Pfam" id="PF19300">
    <property type="entry name" value="BPD_transp_1_N"/>
    <property type="match status" value="1"/>
</dbReference>
<dbReference type="KEGG" id="nak:EH165_07645"/>
<dbReference type="RefSeq" id="WP_124798943.1">
    <property type="nucleotide sequence ID" value="NZ_CP034170.1"/>
</dbReference>
<dbReference type="OrthoDB" id="147639at2"/>
<dbReference type="Gene3D" id="1.10.3720.10">
    <property type="entry name" value="MetI-like"/>
    <property type="match status" value="1"/>
</dbReference>
<feature type="transmembrane region" description="Helical" evidence="7">
    <location>
        <begin position="236"/>
        <end position="256"/>
    </location>
</feature>
<sequence length="316" mass="33517">MLWQLLRRCLIFLVSTVAASSIIFWIIDSGCGPAQTALGVGATPDSVAALCHQTGLDRPLLVQYWDWFSAAITGDFGTSYISQRPIGPQIFDQLSVTLWLVAGGIVVALLVAVPLGMASALRHGKVSGSLLSGISQVGIAVPAFVAALLLVLLFAVKLRWLPANGYVVPAQDPAQFFVHMLLPWLSLGLVQGAVLARYVRSAVLDELGQDYLRTARAKGLTPAAALRRHGLRNASIPVLTVIGVQLVTVLVGAVVIERIFTIPGIGKGLADAAQGQDLLTVQGMVLTLVVAALLISFVVDVLYTVIDPRLRQQAST</sequence>
<keyword evidence="5 7" id="KW-1133">Transmembrane helix</keyword>
<dbReference type="GO" id="GO:0071916">
    <property type="term" value="F:dipeptide transmembrane transporter activity"/>
    <property type="evidence" value="ECO:0007669"/>
    <property type="project" value="TreeGrafter"/>
</dbReference>
<feature type="transmembrane region" description="Helical" evidence="7">
    <location>
        <begin position="98"/>
        <end position="118"/>
    </location>
</feature>